<organism evidence="1 2">
    <name type="scientific">Enterococcus faecium EnGen0026</name>
    <dbReference type="NCBI Taxonomy" id="1138917"/>
    <lineage>
        <taxon>Bacteria</taxon>
        <taxon>Bacillati</taxon>
        <taxon>Bacillota</taxon>
        <taxon>Bacilli</taxon>
        <taxon>Lactobacillales</taxon>
        <taxon>Enterococcaceae</taxon>
        <taxon>Enterococcus</taxon>
    </lineage>
</organism>
<dbReference type="AlphaFoldDB" id="A0A829A2M9"/>
<evidence type="ECO:0000313" key="2">
    <source>
        <dbReference type="Proteomes" id="UP000010504"/>
    </source>
</evidence>
<name>A0A829A2M9_ENTFC</name>
<proteinExistence type="predicted"/>
<accession>A0A829A2M9</accession>
<dbReference type="Proteomes" id="UP000010504">
    <property type="component" value="Unassembled WGS sequence"/>
</dbReference>
<evidence type="ECO:0000313" key="1">
    <source>
        <dbReference type="EMBL" id="ELB39321.1"/>
    </source>
</evidence>
<gene>
    <name evidence="1" type="ORF">OKA_04864</name>
</gene>
<dbReference type="EMBL" id="AHXS01000018">
    <property type="protein sequence ID" value="ELB39321.1"/>
    <property type="molecule type" value="Genomic_DNA"/>
</dbReference>
<reference evidence="1 2" key="1">
    <citation type="submission" date="2012-12" db="EMBL/GenBank/DDBJ databases">
        <title>The Genome Sequence of Enterococcus faecium E2039.</title>
        <authorList>
            <consortium name="The Broad Institute Genome Sequencing Platform"/>
            <consortium name="The Broad Institute Genome Sequencing Center for Infectious Disease"/>
            <person name="Earl A.M."/>
            <person name="Gilmore M.S."/>
            <person name="van Schaik W."/>
            <person name="Lebreton F."/>
            <person name="Willems R.J."/>
            <person name="Walker B."/>
            <person name="Young S.K."/>
            <person name="Zeng Q."/>
            <person name="Gargeya S."/>
            <person name="Fitzgerald M."/>
            <person name="Haas B."/>
            <person name="Abouelleil A."/>
            <person name="Alvarado L."/>
            <person name="Arachchi H.M."/>
            <person name="Berlin A.M."/>
            <person name="Chapman S.B."/>
            <person name="Dewar J."/>
            <person name="Goldberg J."/>
            <person name="Griggs A."/>
            <person name="Gujja S."/>
            <person name="Hansen M."/>
            <person name="Howarth C."/>
            <person name="Imamovic A."/>
            <person name="Larimer J."/>
            <person name="McCowan C."/>
            <person name="Murphy C."/>
            <person name="Neiman D."/>
            <person name="Pearson M."/>
            <person name="Priest M."/>
            <person name="Roberts A."/>
            <person name="Saif S."/>
            <person name="Shea T."/>
            <person name="Sisk P."/>
            <person name="Sykes S."/>
            <person name="Wortman J."/>
            <person name="Nusbaum C."/>
            <person name="Birren B."/>
        </authorList>
    </citation>
    <scope>NUCLEOTIDE SEQUENCE [LARGE SCALE GENOMIC DNA]</scope>
    <source>
        <strain evidence="1 2">E2039</strain>
    </source>
</reference>
<dbReference type="RefSeq" id="WP_002342948.1">
    <property type="nucleotide sequence ID" value="NZ_KB029917.1"/>
</dbReference>
<comment type="caution">
    <text evidence="1">The sequence shown here is derived from an EMBL/GenBank/DDBJ whole genome shotgun (WGS) entry which is preliminary data.</text>
</comment>
<sequence length="92" mass="10892">MKSNYLELIQKIANRKSNDDEELKVLRMVYREIKSPDFDVSGKDRVSWIKLRSYYVIFVDRSWLTNSKYFDVPFDVCISGLQNYLKSLEGGK</sequence>
<protein>
    <submittedName>
        <fullName evidence="1">Uncharacterized protein</fullName>
    </submittedName>
</protein>